<accession>A0A1B6IA01</accession>
<name>A0A1B6IA01_9HEMI</name>
<proteinExistence type="predicted"/>
<dbReference type="EMBL" id="GECU01023940">
    <property type="protein sequence ID" value="JAS83766.1"/>
    <property type="molecule type" value="Transcribed_RNA"/>
</dbReference>
<feature type="non-terminal residue" evidence="2">
    <location>
        <position position="1"/>
    </location>
</feature>
<evidence type="ECO:0000256" key="1">
    <source>
        <dbReference type="SAM" id="MobiDB-lite"/>
    </source>
</evidence>
<organism evidence="2">
    <name type="scientific">Homalodisca liturata</name>
    <dbReference type="NCBI Taxonomy" id="320908"/>
    <lineage>
        <taxon>Eukaryota</taxon>
        <taxon>Metazoa</taxon>
        <taxon>Ecdysozoa</taxon>
        <taxon>Arthropoda</taxon>
        <taxon>Hexapoda</taxon>
        <taxon>Insecta</taxon>
        <taxon>Pterygota</taxon>
        <taxon>Neoptera</taxon>
        <taxon>Paraneoptera</taxon>
        <taxon>Hemiptera</taxon>
        <taxon>Auchenorrhyncha</taxon>
        <taxon>Membracoidea</taxon>
        <taxon>Cicadellidae</taxon>
        <taxon>Cicadellinae</taxon>
        <taxon>Proconiini</taxon>
        <taxon>Homalodisca</taxon>
    </lineage>
</organism>
<evidence type="ECO:0000313" key="2">
    <source>
        <dbReference type="EMBL" id="JAS83766.1"/>
    </source>
</evidence>
<feature type="compositionally biased region" description="Low complexity" evidence="1">
    <location>
        <begin position="38"/>
        <end position="49"/>
    </location>
</feature>
<gene>
    <name evidence="2" type="ORF">g.6412</name>
</gene>
<dbReference type="AlphaFoldDB" id="A0A1B6IA01"/>
<protein>
    <submittedName>
        <fullName evidence="2">Uncharacterized protein</fullName>
    </submittedName>
</protein>
<feature type="region of interest" description="Disordered" evidence="1">
    <location>
        <begin position="103"/>
        <end position="127"/>
    </location>
</feature>
<feature type="region of interest" description="Disordered" evidence="1">
    <location>
        <begin position="157"/>
        <end position="192"/>
    </location>
</feature>
<sequence>SVFLTDTKEMTSEKLIFICLAVVLIRSDATEEINPSVGNISPSPSSGKSSLEELKNPEADSKSKSISTRYLDSLFGLGIGGHLLGVHAGAGIGHGKGGYGDLGQGFVGKPSGGQDPQPIYIPQPPPQVYYVQAPPHHQVADGMPYGISQGMLQEKPQRNPQIIPQGKPQRMPQGKPVRVPTARTPKCYRPHC</sequence>
<feature type="compositionally biased region" description="Basic and acidic residues" evidence="1">
    <location>
        <begin position="50"/>
        <end position="63"/>
    </location>
</feature>
<reference evidence="2" key="1">
    <citation type="submission" date="2015-11" db="EMBL/GenBank/DDBJ databases">
        <title>De novo transcriptome assembly of four potential Pierce s Disease insect vectors from Arizona vineyards.</title>
        <authorList>
            <person name="Tassone E.E."/>
        </authorList>
    </citation>
    <scope>NUCLEOTIDE SEQUENCE</scope>
</reference>
<feature type="region of interest" description="Disordered" evidence="1">
    <location>
        <begin position="33"/>
        <end position="63"/>
    </location>
</feature>